<name>A0A6P8IHC9_ACTTE</name>
<evidence type="ECO:0000256" key="4">
    <source>
        <dbReference type="ARBA" id="ARBA00023242"/>
    </source>
</evidence>
<comment type="subcellular location">
    <subcellularLocation>
        <location evidence="1">Nucleus</location>
    </subcellularLocation>
</comment>
<feature type="region of interest" description="Disordered" evidence="5">
    <location>
        <begin position="114"/>
        <end position="138"/>
    </location>
</feature>
<dbReference type="OrthoDB" id="5964929at2759"/>
<dbReference type="AlphaFoldDB" id="A0A6P8IHC9"/>
<proteinExistence type="predicted"/>
<evidence type="ECO:0000256" key="5">
    <source>
        <dbReference type="SAM" id="MobiDB-lite"/>
    </source>
</evidence>
<keyword evidence="3" id="KW-0804">Transcription</keyword>
<evidence type="ECO:0000256" key="3">
    <source>
        <dbReference type="ARBA" id="ARBA00023163"/>
    </source>
</evidence>
<evidence type="ECO:0000259" key="6">
    <source>
        <dbReference type="Pfam" id="PF14047"/>
    </source>
</evidence>
<feature type="compositionally biased region" description="Polar residues" evidence="5">
    <location>
        <begin position="1"/>
        <end position="10"/>
    </location>
</feature>
<evidence type="ECO:0000256" key="2">
    <source>
        <dbReference type="ARBA" id="ARBA00023015"/>
    </source>
</evidence>
<feature type="domain" description="Developmental pluripotency-associated protein 2/4 C-terminal" evidence="6">
    <location>
        <begin position="34"/>
        <end position="99"/>
    </location>
</feature>
<organism evidence="7 8">
    <name type="scientific">Actinia tenebrosa</name>
    <name type="common">Australian red waratah sea anemone</name>
    <dbReference type="NCBI Taxonomy" id="6105"/>
    <lineage>
        <taxon>Eukaryota</taxon>
        <taxon>Metazoa</taxon>
        <taxon>Cnidaria</taxon>
        <taxon>Anthozoa</taxon>
        <taxon>Hexacorallia</taxon>
        <taxon>Actiniaria</taxon>
        <taxon>Actiniidae</taxon>
        <taxon>Actinia</taxon>
    </lineage>
</organism>
<dbReference type="InterPro" id="IPR039590">
    <property type="entry name" value="Dppa2/4"/>
</dbReference>
<reference evidence="8" key="1">
    <citation type="submission" date="2025-08" db="UniProtKB">
        <authorList>
            <consortium name="RefSeq"/>
        </authorList>
    </citation>
    <scope>IDENTIFICATION</scope>
    <source>
        <tissue evidence="8">Tentacle</tissue>
    </source>
</reference>
<dbReference type="InParanoid" id="A0A6P8IHC9"/>
<dbReference type="Pfam" id="PF14047">
    <property type="entry name" value="DCR"/>
    <property type="match status" value="1"/>
</dbReference>
<feature type="region of interest" description="Disordered" evidence="5">
    <location>
        <begin position="1"/>
        <end position="27"/>
    </location>
</feature>
<accession>A0A6P8IHC9</accession>
<dbReference type="GO" id="GO:0005634">
    <property type="term" value="C:nucleus"/>
    <property type="evidence" value="ECO:0007669"/>
    <property type="project" value="UniProtKB-SubCell"/>
</dbReference>
<dbReference type="Proteomes" id="UP000515163">
    <property type="component" value="Unplaced"/>
</dbReference>
<dbReference type="PANTHER" id="PTHR16073:SF9">
    <property type="entry name" value="DEVELOPMENTAL PLURIPOTENCY-ASSOCIATED PROTEIN 2_4 C-TERMINAL DOMAIN-CONTAINING PROTEIN"/>
    <property type="match status" value="1"/>
</dbReference>
<evidence type="ECO:0000313" key="8">
    <source>
        <dbReference type="RefSeq" id="XP_031566070.1"/>
    </source>
</evidence>
<evidence type="ECO:0000313" key="7">
    <source>
        <dbReference type="Proteomes" id="UP000515163"/>
    </source>
</evidence>
<evidence type="ECO:0000256" key="1">
    <source>
        <dbReference type="ARBA" id="ARBA00004123"/>
    </source>
</evidence>
<keyword evidence="2" id="KW-0805">Transcription regulation</keyword>
<gene>
    <name evidence="8" type="primary">LOC116301191</name>
</gene>
<dbReference type="GeneID" id="116301191"/>
<dbReference type="InterPro" id="IPR025891">
    <property type="entry name" value="Dppa2/4_C_dom"/>
</dbReference>
<dbReference type="GO" id="GO:0048731">
    <property type="term" value="P:system development"/>
    <property type="evidence" value="ECO:0007669"/>
    <property type="project" value="TreeGrafter"/>
</dbReference>
<dbReference type="GO" id="GO:0003682">
    <property type="term" value="F:chromatin binding"/>
    <property type="evidence" value="ECO:0007669"/>
    <property type="project" value="InterPro"/>
</dbReference>
<feature type="compositionally biased region" description="Basic and acidic residues" evidence="5">
    <location>
        <begin position="13"/>
        <end position="22"/>
    </location>
</feature>
<dbReference type="KEGG" id="aten:116301191"/>
<sequence>MERGSSVSSTEDVDLKTDESQRISKQSQPATSCTRWCVVEGVAKHDNEISWKRIKLKGGRPVVPNRFGKYIPFVLEPSNIDVPCDFRDNFICGLCVRDNERLNGERFGSTVPLATRKQRLASQRSDSHNASDDEDNETLLSTFTRGDGIRASVKRKRVEDHSRRTESQDGLELECQALLTKRQRNSLSTSNPRIPASPVVRKARGEKLKLPRNHKKAWRPKKTSRSMSPLKVVEDASFAQKVEAIIKTTLPGSEEELNMIMSKNCRVQRSPTKN</sequence>
<keyword evidence="4" id="KW-0539">Nucleus</keyword>
<dbReference type="PANTHER" id="PTHR16073">
    <property type="entry name" value="DCR DOMAIN-CONTAINING PROTEIN"/>
    <property type="match status" value="1"/>
</dbReference>
<protein>
    <submittedName>
        <fullName evidence="8">Uncharacterized protein LOC116301191</fullName>
    </submittedName>
</protein>
<dbReference type="RefSeq" id="XP_031566070.1">
    <property type="nucleotide sequence ID" value="XM_031710210.1"/>
</dbReference>
<keyword evidence="7" id="KW-1185">Reference proteome</keyword>